<evidence type="ECO:0000256" key="16">
    <source>
        <dbReference type="ARBA" id="ARBA00023273"/>
    </source>
</evidence>
<evidence type="ECO:0000256" key="3">
    <source>
        <dbReference type="ARBA" id="ARBA00004529"/>
    </source>
</evidence>
<dbReference type="Proteomes" id="UP000009136">
    <property type="component" value="Chromosome 22"/>
</dbReference>
<dbReference type="PANTHER" id="PTHR16768:SF3">
    <property type="entry name" value="ACTIN-ASSOCIATED PROTEIN FAM107A"/>
    <property type="match status" value="1"/>
</dbReference>
<keyword evidence="8" id="KW-0965">Cell junction</keyword>
<organism evidence="22 23">
    <name type="scientific">Bos taurus</name>
    <name type="common">Bovine</name>
    <dbReference type="NCBI Taxonomy" id="9913"/>
    <lineage>
        <taxon>Eukaryota</taxon>
        <taxon>Metazoa</taxon>
        <taxon>Chordata</taxon>
        <taxon>Craniata</taxon>
        <taxon>Vertebrata</taxon>
        <taxon>Euteleostomi</taxon>
        <taxon>Mammalia</taxon>
        <taxon>Eutheria</taxon>
        <taxon>Laurasiatheria</taxon>
        <taxon>Artiodactyla</taxon>
        <taxon>Ruminantia</taxon>
        <taxon>Pecora</taxon>
        <taxon>Bovidae</taxon>
        <taxon>Bovinae</taxon>
        <taxon>Bos</taxon>
    </lineage>
</organism>
<keyword evidence="10" id="KW-0770">Synapse</keyword>
<keyword evidence="13" id="KW-0009">Actin-binding</keyword>
<keyword evidence="11" id="KW-0175">Coiled coil</keyword>
<comment type="function">
    <text evidence="20">Stress-inducible actin-binding protein that plays a role in synaptic and cognitive functions by modulating actin filamentous (F-actin) dynamics. Mediates polymerization of globular actin to F-actin. Also binds to, stabilizes and bundles F-actin. Involved in synaptic function by regulating neurite outgrowth in an actin-dependent manner and for the acquisition of hippocampus-dependent cognitive function, such as learning and long-term memory. Plays a role in the actin and microtubule cytoskeleton organization; negatively regulates focal adhesion (FA) assembly promoting malignant glial cell migration in an actin-, microtubule- and MAP1A-dependent manner. Also involved in neuroblastoma G1/S phase cell cycle progression and cell proliferation inhibition by stimulating ubiquitination of NF-kappa-B subunit RELA and NF-kappa-B degradation in a COMMD1- and actin-dependent manner. May play a role in tumor development.</text>
</comment>
<evidence type="ECO:0000313" key="23">
    <source>
        <dbReference type="Proteomes" id="UP000009136"/>
    </source>
</evidence>
<keyword evidence="5" id="KW-1003">Cell membrane</keyword>
<evidence type="ECO:0000256" key="2">
    <source>
        <dbReference type="ARBA" id="ARBA00004246"/>
    </source>
</evidence>
<keyword evidence="17" id="KW-0131">Cell cycle</keyword>
<evidence type="ECO:0000256" key="14">
    <source>
        <dbReference type="ARBA" id="ARBA00023212"/>
    </source>
</evidence>
<keyword evidence="14" id="KW-0206">Cytoskeleton</keyword>
<keyword evidence="6" id="KW-0963">Cytoplasm</keyword>
<evidence type="ECO:0000256" key="5">
    <source>
        <dbReference type="ARBA" id="ARBA00022475"/>
    </source>
</evidence>
<dbReference type="PANTHER" id="PTHR16768">
    <property type="entry name" value="DOWN REGULATED IN RENAL CARCINOMA 1/TU3A"/>
    <property type="match status" value="1"/>
</dbReference>
<evidence type="ECO:0000256" key="1">
    <source>
        <dbReference type="ARBA" id="ARBA00004123"/>
    </source>
</evidence>
<keyword evidence="7" id="KW-0341">Growth regulation</keyword>
<name>A0ABI0P2G7_BOVIN</name>
<keyword evidence="12" id="KW-0472">Membrane</keyword>
<keyword evidence="16" id="KW-0966">Cell projection</keyword>
<proteinExistence type="predicted"/>
<evidence type="ECO:0000256" key="7">
    <source>
        <dbReference type="ARBA" id="ARBA00022604"/>
    </source>
</evidence>
<feature type="signal peptide" evidence="21">
    <location>
        <begin position="1"/>
        <end position="20"/>
    </location>
</feature>
<reference evidence="22" key="1">
    <citation type="submission" date="2018-03" db="EMBL/GenBank/DDBJ databases">
        <title>ARS-UCD1.2.</title>
        <authorList>
            <person name="Rosen B.D."/>
            <person name="Bickhart D.M."/>
            <person name="Koren S."/>
            <person name="Schnabel R.D."/>
            <person name="Hall R."/>
            <person name="Zimin A."/>
            <person name="Dreischer C."/>
            <person name="Schultheiss S."/>
            <person name="Schroeder S.G."/>
            <person name="Elsik C.G."/>
            <person name="Couldrey C."/>
            <person name="Liu G.E."/>
            <person name="Van Tassell C.P."/>
            <person name="Phillippy A.M."/>
            <person name="Smith T.P.L."/>
            <person name="Medrano J.F."/>
        </authorList>
    </citation>
    <scope>NUCLEOTIDE SEQUENCE [LARGE SCALE GENOMIC DNA]</scope>
    <source>
        <strain evidence="22">Hereford</strain>
    </source>
</reference>
<evidence type="ECO:0000256" key="11">
    <source>
        <dbReference type="ARBA" id="ARBA00023054"/>
    </source>
</evidence>
<protein>
    <recommendedName>
        <fullName evidence="19">Actin-associated protein FAM107A</fullName>
    </recommendedName>
</protein>
<dbReference type="Pfam" id="PF06625">
    <property type="entry name" value="DUF1151"/>
    <property type="match status" value="1"/>
</dbReference>
<feature type="chain" id="PRO_5045078668" description="Actin-associated protein FAM107A" evidence="21">
    <location>
        <begin position="21"/>
        <end position="270"/>
    </location>
</feature>
<keyword evidence="9" id="KW-0346">Stress response</keyword>
<evidence type="ECO:0000256" key="8">
    <source>
        <dbReference type="ARBA" id="ARBA00022949"/>
    </source>
</evidence>
<sequence>MTCLLARLLYTLACRSGTFCFRNVRPNARFDDSVNISGLFFLEAGQPQGLQTCGGSPVPSLLPPPVITGLFPTSKEYSPQAIFHNENEKQRLNGSGSCTDLHPSLVYLENCCSSCREWHHPLPRASMYSEIQRERADIGGLMARPEHREWNPELIKPKKLLNPVKASRNHQEMHRELLMNHRRGLGVDSKPELQRVLEHRRRNQLIKKKKEELEAKRLQCPFEQELLRRQQRLNQLEKPPEKEEDHAPEFIKVRENLRRITTLTSGERAL</sequence>
<gene>
    <name evidence="22" type="primary">FAM107A</name>
</gene>
<evidence type="ECO:0000256" key="4">
    <source>
        <dbReference type="ARBA" id="ARBA00004632"/>
    </source>
</evidence>
<evidence type="ECO:0000256" key="15">
    <source>
        <dbReference type="ARBA" id="ARBA00023242"/>
    </source>
</evidence>
<evidence type="ECO:0000256" key="12">
    <source>
        <dbReference type="ARBA" id="ARBA00023136"/>
    </source>
</evidence>
<reference evidence="22" key="3">
    <citation type="submission" date="2025-09" db="UniProtKB">
        <authorList>
            <consortium name="Ensembl"/>
        </authorList>
    </citation>
    <scope>IDENTIFICATION</scope>
    <source>
        <strain evidence="22">Hereford</strain>
    </source>
</reference>
<reference evidence="22" key="2">
    <citation type="submission" date="2025-08" db="UniProtKB">
        <authorList>
            <consortium name="Ensembl"/>
        </authorList>
    </citation>
    <scope>IDENTIFICATION</scope>
    <source>
        <strain evidence="22">Hereford</strain>
    </source>
</reference>
<evidence type="ECO:0000256" key="21">
    <source>
        <dbReference type="SAM" id="SignalP"/>
    </source>
</evidence>
<evidence type="ECO:0000256" key="18">
    <source>
        <dbReference type="ARBA" id="ARBA00034103"/>
    </source>
</evidence>
<evidence type="ECO:0000313" key="22">
    <source>
        <dbReference type="Ensembl" id="ENSBTAP00000105247.1"/>
    </source>
</evidence>
<accession>A0ABI0P2G7</accession>
<evidence type="ECO:0000256" key="9">
    <source>
        <dbReference type="ARBA" id="ARBA00023016"/>
    </source>
</evidence>
<keyword evidence="15" id="KW-0539">Nucleus</keyword>
<dbReference type="InterPro" id="IPR009533">
    <property type="entry name" value="FAM107"/>
</dbReference>
<evidence type="ECO:0000256" key="10">
    <source>
        <dbReference type="ARBA" id="ARBA00023018"/>
    </source>
</evidence>
<evidence type="ECO:0000256" key="13">
    <source>
        <dbReference type="ARBA" id="ARBA00023203"/>
    </source>
</evidence>
<evidence type="ECO:0000256" key="20">
    <source>
        <dbReference type="ARBA" id="ARBA00045129"/>
    </source>
</evidence>
<dbReference type="GeneTree" id="ENSGT00390000011228"/>
<evidence type="ECO:0000256" key="17">
    <source>
        <dbReference type="ARBA" id="ARBA00023306"/>
    </source>
</evidence>
<evidence type="ECO:0000256" key="19">
    <source>
        <dbReference type="ARBA" id="ARBA00040095"/>
    </source>
</evidence>
<comment type="subcellular location">
    <subcellularLocation>
        <location evidence="2">Cell junction</location>
        <location evidence="2">Focal adhesion</location>
    </subcellularLocation>
    <subcellularLocation>
        <location evidence="4">Cell projection</location>
        <location evidence="4">Ruffle membrane</location>
    </subcellularLocation>
    <subcellularLocation>
        <location evidence="3">Cytoplasm</location>
        <location evidence="3">Cytoskeleton</location>
        <location evidence="3">Stress fiber</location>
    </subcellularLocation>
    <subcellularLocation>
        <location evidence="1">Nucleus</location>
    </subcellularLocation>
    <subcellularLocation>
        <location evidence="18">Synapse</location>
    </subcellularLocation>
</comment>
<keyword evidence="23" id="KW-1185">Reference proteome</keyword>
<keyword evidence="21" id="KW-0732">Signal</keyword>
<evidence type="ECO:0000256" key="6">
    <source>
        <dbReference type="ARBA" id="ARBA00022490"/>
    </source>
</evidence>
<dbReference type="Ensembl" id="ENSBTAT00000142038.1">
    <property type="protein sequence ID" value="ENSBTAP00000105247.1"/>
    <property type="gene ID" value="ENSBTAG00000069842.2"/>
</dbReference>